<evidence type="ECO:0000313" key="4">
    <source>
        <dbReference type="Proteomes" id="UP000238430"/>
    </source>
</evidence>
<keyword evidence="1" id="KW-0812">Transmembrane</keyword>
<dbReference type="GO" id="GO:0016020">
    <property type="term" value="C:membrane"/>
    <property type="evidence" value="ECO:0007669"/>
    <property type="project" value="TreeGrafter"/>
</dbReference>
<proteinExistence type="predicted"/>
<feature type="transmembrane region" description="Helical" evidence="1">
    <location>
        <begin position="225"/>
        <end position="244"/>
    </location>
</feature>
<feature type="transmembrane region" description="Helical" evidence="1">
    <location>
        <begin position="144"/>
        <end position="163"/>
    </location>
</feature>
<feature type="transmembrane region" description="Helical" evidence="1">
    <location>
        <begin position="250"/>
        <end position="268"/>
    </location>
</feature>
<dbReference type="RefSeq" id="WP_106678602.1">
    <property type="nucleotide sequence ID" value="NZ_JACHWV010000007.1"/>
</dbReference>
<keyword evidence="4" id="KW-1185">Reference proteome</keyword>
<evidence type="ECO:0000313" key="3">
    <source>
        <dbReference type="EMBL" id="PSG91117.1"/>
    </source>
</evidence>
<feature type="transmembrane region" description="Helical" evidence="1">
    <location>
        <begin position="170"/>
        <end position="190"/>
    </location>
</feature>
<protein>
    <recommendedName>
        <fullName evidence="2">Acyltransferase 3 domain-containing protein</fullName>
    </recommendedName>
</protein>
<evidence type="ECO:0000256" key="1">
    <source>
        <dbReference type="SAM" id="Phobius"/>
    </source>
</evidence>
<feature type="transmembrane region" description="Helical" evidence="1">
    <location>
        <begin position="196"/>
        <end position="213"/>
    </location>
</feature>
<dbReference type="InterPro" id="IPR002656">
    <property type="entry name" value="Acyl_transf_3_dom"/>
</dbReference>
<keyword evidence="1" id="KW-1133">Transmembrane helix</keyword>
<accession>A0A2T1NF96</accession>
<dbReference type="InterPro" id="IPR050879">
    <property type="entry name" value="Acyltransferase_3"/>
</dbReference>
<organism evidence="3 4">
    <name type="scientific">Mesoflavibacter zeaxanthinifaciens subsp. sabulilitoris</name>
    <dbReference type="NCBI Taxonomy" id="1520893"/>
    <lineage>
        <taxon>Bacteria</taxon>
        <taxon>Pseudomonadati</taxon>
        <taxon>Bacteroidota</taxon>
        <taxon>Flavobacteriia</taxon>
        <taxon>Flavobacteriales</taxon>
        <taxon>Flavobacteriaceae</taxon>
        <taxon>Mesoflavibacter</taxon>
    </lineage>
</organism>
<dbReference type="PANTHER" id="PTHR23028">
    <property type="entry name" value="ACETYLTRANSFERASE"/>
    <property type="match status" value="1"/>
</dbReference>
<dbReference type="GO" id="GO:0016747">
    <property type="term" value="F:acyltransferase activity, transferring groups other than amino-acyl groups"/>
    <property type="evidence" value="ECO:0007669"/>
    <property type="project" value="InterPro"/>
</dbReference>
<reference evidence="3 4" key="1">
    <citation type="submission" date="2018-03" db="EMBL/GenBank/DDBJ databases">
        <title>Mesoflavibacter sp. HG37 and Mesoflavibacter sp. HG96 sp.nov., two marine bacteria isolated from seawater of Western Pacific Ocean.</title>
        <authorList>
            <person name="Cheng H."/>
            <person name="Wu Y.-H."/>
            <person name="Guo L.-L."/>
            <person name="Xu X.-W."/>
        </authorList>
    </citation>
    <scope>NUCLEOTIDE SEQUENCE [LARGE SCALE GENOMIC DNA]</scope>
    <source>
        <strain evidence="3 4">KCTC 42117</strain>
    </source>
</reference>
<feature type="domain" description="Acyltransferase 3" evidence="2">
    <location>
        <begin position="6"/>
        <end position="335"/>
    </location>
</feature>
<keyword evidence="1" id="KW-0472">Membrane</keyword>
<comment type="caution">
    <text evidence="3">The sequence shown here is derived from an EMBL/GenBank/DDBJ whole genome shotgun (WGS) entry which is preliminary data.</text>
</comment>
<dbReference type="OrthoDB" id="290051at2"/>
<dbReference type="Pfam" id="PF01757">
    <property type="entry name" value="Acyl_transf_3"/>
    <property type="match status" value="1"/>
</dbReference>
<dbReference type="GO" id="GO:0000271">
    <property type="term" value="P:polysaccharide biosynthetic process"/>
    <property type="evidence" value="ECO:0007669"/>
    <property type="project" value="TreeGrafter"/>
</dbReference>
<dbReference type="PANTHER" id="PTHR23028:SF53">
    <property type="entry name" value="ACYL_TRANSF_3 DOMAIN-CONTAINING PROTEIN"/>
    <property type="match status" value="1"/>
</dbReference>
<feature type="transmembrane region" description="Helical" evidence="1">
    <location>
        <begin position="47"/>
        <end position="64"/>
    </location>
</feature>
<sequence length="356" mass="42332">MNRLPNLDVLRFILASLVIIFHLPQLCRNQGLPYFLDAPIFNRGVEAVYMFFVLSGFLIIKIIYNDKLRDRFSIRKFYMRRILRIFPLYYLILIFGFLFYWQILPVLGIPFKNNYNLSNAVLLGTFFLPNVMSKLYMPGGILEVLWSIGIEEQFYIIVAPLLFIINKHRILQTLLILTTVYFIVFHLDFFNVLQEYIMVFFFLFFGGIVAILEDKKQLDYLKKSVIFPVLITILTVLYFTTSLFEFESVFLFNLVTMVLFGSFIHTIAHNNKGVEIRNRMLNYFGQISYGIYMFHVIALNIVVFLFLKIEWLKTFSDNMTIILINILTFALTIFMAHLSYRYFETYFLKLKNKFRE</sequence>
<evidence type="ECO:0000259" key="2">
    <source>
        <dbReference type="Pfam" id="PF01757"/>
    </source>
</evidence>
<name>A0A2T1NF96_9FLAO</name>
<feature type="transmembrane region" description="Helical" evidence="1">
    <location>
        <begin position="289"/>
        <end position="309"/>
    </location>
</feature>
<dbReference type="EMBL" id="PXOT01000022">
    <property type="protein sequence ID" value="PSG91117.1"/>
    <property type="molecule type" value="Genomic_DNA"/>
</dbReference>
<feature type="transmembrane region" description="Helical" evidence="1">
    <location>
        <begin position="321"/>
        <end position="343"/>
    </location>
</feature>
<gene>
    <name evidence="3" type="ORF">C7H61_07645</name>
</gene>
<feature type="transmembrane region" description="Helical" evidence="1">
    <location>
        <begin position="9"/>
        <end position="27"/>
    </location>
</feature>
<dbReference type="Proteomes" id="UP000238430">
    <property type="component" value="Unassembled WGS sequence"/>
</dbReference>
<feature type="transmembrane region" description="Helical" evidence="1">
    <location>
        <begin position="85"/>
        <end position="103"/>
    </location>
</feature>
<dbReference type="AlphaFoldDB" id="A0A2T1NF96"/>